<protein>
    <submittedName>
        <fullName evidence="2">Uncharacterized protein</fullName>
    </submittedName>
</protein>
<keyword evidence="3" id="KW-1185">Reference proteome</keyword>
<dbReference type="Proteomes" id="UP000815325">
    <property type="component" value="Unassembled WGS sequence"/>
</dbReference>
<feature type="region of interest" description="Disordered" evidence="1">
    <location>
        <begin position="1"/>
        <end position="89"/>
    </location>
</feature>
<gene>
    <name evidence="2" type="ORF">DUNSADRAFT_3802</name>
</gene>
<accession>A0ABQ7GTC6</accession>
<sequence>MGKRSREVDSASENISDECRSEANCSEDYTPSSSESDGESGSASKRLKKLEAENAALKKKLSQSSADKGGKKKMQRGAPAEEEQQSNPAAVQAIVDKMRISIAKQIEVSGGGGRISVQVPNLTSQQMNALLGSAVATASNGPKQMVAKVSNDQLFDILGKNVYKSLRYGAILSPRQGLKFTFSKGDGLLTISGTYGME</sequence>
<name>A0ABQ7GTC6_DUNSA</name>
<evidence type="ECO:0000313" key="2">
    <source>
        <dbReference type="EMBL" id="KAF5837838.1"/>
    </source>
</evidence>
<evidence type="ECO:0000256" key="1">
    <source>
        <dbReference type="SAM" id="MobiDB-lite"/>
    </source>
</evidence>
<organism evidence="2 3">
    <name type="scientific">Dunaliella salina</name>
    <name type="common">Green alga</name>
    <name type="synonym">Protococcus salinus</name>
    <dbReference type="NCBI Taxonomy" id="3046"/>
    <lineage>
        <taxon>Eukaryota</taxon>
        <taxon>Viridiplantae</taxon>
        <taxon>Chlorophyta</taxon>
        <taxon>core chlorophytes</taxon>
        <taxon>Chlorophyceae</taxon>
        <taxon>CS clade</taxon>
        <taxon>Chlamydomonadales</taxon>
        <taxon>Dunaliellaceae</taxon>
        <taxon>Dunaliella</taxon>
    </lineage>
</organism>
<proteinExistence type="predicted"/>
<dbReference type="EMBL" id="MU069601">
    <property type="protein sequence ID" value="KAF5837838.1"/>
    <property type="molecule type" value="Genomic_DNA"/>
</dbReference>
<comment type="caution">
    <text evidence="2">The sequence shown here is derived from an EMBL/GenBank/DDBJ whole genome shotgun (WGS) entry which is preliminary data.</text>
</comment>
<evidence type="ECO:0000313" key="3">
    <source>
        <dbReference type="Proteomes" id="UP000815325"/>
    </source>
</evidence>
<reference evidence="2" key="1">
    <citation type="submission" date="2017-08" db="EMBL/GenBank/DDBJ databases">
        <authorList>
            <person name="Polle J.E."/>
            <person name="Barry K."/>
            <person name="Cushman J."/>
            <person name="Schmutz J."/>
            <person name="Tran D."/>
            <person name="Hathwaick L.T."/>
            <person name="Yim W.C."/>
            <person name="Jenkins J."/>
            <person name="Mckie-Krisberg Z.M."/>
            <person name="Prochnik S."/>
            <person name="Lindquist E."/>
            <person name="Dockter R.B."/>
            <person name="Adam C."/>
            <person name="Molina H."/>
            <person name="Bunkerborg J."/>
            <person name="Jin E."/>
            <person name="Buchheim M."/>
            <person name="Magnuson J."/>
        </authorList>
    </citation>
    <scope>NUCLEOTIDE SEQUENCE</scope>
    <source>
        <strain evidence="2">CCAP 19/18</strain>
    </source>
</reference>
<feature type="compositionally biased region" description="Low complexity" evidence="1">
    <location>
        <begin position="32"/>
        <end position="44"/>
    </location>
</feature>